<sequence length="159" mass="17692">MCDFDSDYQRWLEHAWPEDHKGGLLTRNELHARWFGSDIFDWLKGLFGVAEAAPAVTQSVSESLWVLLLYNTGDIELFGLQNFNTLCDGYGIVTVEPNFKLLGSVNIDVSLSGSSEAAVTLVDWDMQVSFPDPGMSSKYGPKDLQTPEHMTQPGDALFN</sequence>
<reference evidence="2" key="1">
    <citation type="submission" date="2022-10" db="EMBL/GenBank/DDBJ databases">
        <title>Tapping the CABI collections for fungal endophytes: first genome assemblies for Collariella, Neodidymelliopsis, Ascochyta clinopodiicola, Didymella pomorum, Didymosphaeria variabile, Neocosmospora piperis and Neocucurbitaria cava.</title>
        <authorList>
            <person name="Hill R."/>
        </authorList>
    </citation>
    <scope>NUCLEOTIDE SEQUENCE</scope>
    <source>
        <strain evidence="2">IMI 355082</strain>
    </source>
</reference>
<protein>
    <submittedName>
        <fullName evidence="2">Uncharacterized protein</fullName>
    </submittedName>
</protein>
<dbReference type="OrthoDB" id="73875at2759"/>
<evidence type="ECO:0000256" key="1">
    <source>
        <dbReference type="SAM" id="MobiDB-lite"/>
    </source>
</evidence>
<evidence type="ECO:0000313" key="2">
    <source>
        <dbReference type="EMBL" id="KAJ4385303.1"/>
    </source>
</evidence>
<gene>
    <name evidence="2" type="ORF">N0V93_010364</name>
</gene>
<dbReference type="AlphaFoldDB" id="A0A9W8YIL9"/>
<comment type="caution">
    <text evidence="2">The sequence shown here is derived from an EMBL/GenBank/DDBJ whole genome shotgun (WGS) entry which is preliminary data.</text>
</comment>
<name>A0A9W8YIL9_9PEZI</name>
<organism evidence="2 3">
    <name type="scientific">Gnomoniopsis smithogilvyi</name>
    <dbReference type="NCBI Taxonomy" id="1191159"/>
    <lineage>
        <taxon>Eukaryota</taxon>
        <taxon>Fungi</taxon>
        <taxon>Dikarya</taxon>
        <taxon>Ascomycota</taxon>
        <taxon>Pezizomycotina</taxon>
        <taxon>Sordariomycetes</taxon>
        <taxon>Sordariomycetidae</taxon>
        <taxon>Diaporthales</taxon>
        <taxon>Gnomoniaceae</taxon>
        <taxon>Gnomoniopsis</taxon>
    </lineage>
</organism>
<accession>A0A9W8YIL9</accession>
<proteinExistence type="predicted"/>
<feature type="region of interest" description="Disordered" evidence="1">
    <location>
        <begin position="137"/>
        <end position="159"/>
    </location>
</feature>
<evidence type="ECO:0000313" key="3">
    <source>
        <dbReference type="Proteomes" id="UP001140453"/>
    </source>
</evidence>
<dbReference type="EMBL" id="JAPEVB010000008">
    <property type="protein sequence ID" value="KAJ4385303.1"/>
    <property type="molecule type" value="Genomic_DNA"/>
</dbReference>
<keyword evidence="3" id="KW-1185">Reference proteome</keyword>
<dbReference type="Proteomes" id="UP001140453">
    <property type="component" value="Unassembled WGS sequence"/>
</dbReference>